<dbReference type="InterPro" id="IPR017853">
    <property type="entry name" value="GH"/>
</dbReference>
<dbReference type="GO" id="GO:0006080">
    <property type="term" value="P:substituted mannan metabolic process"/>
    <property type="evidence" value="ECO:0007669"/>
    <property type="project" value="InterPro"/>
</dbReference>
<feature type="region of interest" description="Disordered" evidence="4">
    <location>
        <begin position="413"/>
        <end position="439"/>
    </location>
</feature>
<keyword evidence="3" id="KW-0326">Glycosidase</keyword>
<feature type="region of interest" description="Disordered" evidence="4">
    <location>
        <begin position="1"/>
        <end position="77"/>
    </location>
</feature>
<evidence type="ECO:0000313" key="7">
    <source>
        <dbReference type="Proteomes" id="UP000664859"/>
    </source>
</evidence>
<dbReference type="Proteomes" id="UP000664859">
    <property type="component" value="Unassembled WGS sequence"/>
</dbReference>
<gene>
    <name evidence="6" type="ORF">JKP88DRAFT_351993</name>
</gene>
<name>A0A835ZP96_9STRA</name>
<evidence type="ECO:0000313" key="6">
    <source>
        <dbReference type="EMBL" id="KAG5192258.1"/>
    </source>
</evidence>
<evidence type="ECO:0000256" key="4">
    <source>
        <dbReference type="SAM" id="MobiDB-lite"/>
    </source>
</evidence>
<evidence type="ECO:0000256" key="3">
    <source>
        <dbReference type="ARBA" id="ARBA00023295"/>
    </source>
</evidence>
<comment type="similarity">
    <text evidence="1">Belongs to the glycosyl hydrolase 26 family.</text>
</comment>
<proteinExistence type="inferred from homology"/>
<organism evidence="6 7">
    <name type="scientific">Tribonema minus</name>
    <dbReference type="NCBI Taxonomy" id="303371"/>
    <lineage>
        <taxon>Eukaryota</taxon>
        <taxon>Sar</taxon>
        <taxon>Stramenopiles</taxon>
        <taxon>Ochrophyta</taxon>
        <taxon>PX clade</taxon>
        <taxon>Xanthophyceae</taxon>
        <taxon>Tribonematales</taxon>
        <taxon>Tribonemataceae</taxon>
        <taxon>Tribonema</taxon>
    </lineage>
</organism>
<dbReference type="InterPro" id="IPR022790">
    <property type="entry name" value="GH26_dom"/>
</dbReference>
<dbReference type="SUPFAM" id="SSF51445">
    <property type="entry name" value="(Trans)glycosidases"/>
    <property type="match status" value="1"/>
</dbReference>
<evidence type="ECO:0000256" key="2">
    <source>
        <dbReference type="ARBA" id="ARBA00022801"/>
    </source>
</evidence>
<evidence type="ECO:0000259" key="5">
    <source>
        <dbReference type="PROSITE" id="PS51764"/>
    </source>
</evidence>
<reference evidence="6" key="1">
    <citation type="submission" date="2021-02" db="EMBL/GenBank/DDBJ databases">
        <title>First Annotated Genome of the Yellow-green Alga Tribonema minus.</title>
        <authorList>
            <person name="Mahan K.M."/>
        </authorList>
    </citation>
    <scope>NUCLEOTIDE SEQUENCE</scope>
    <source>
        <strain evidence="6">UTEX B ZZ1240</strain>
    </source>
</reference>
<evidence type="ECO:0000256" key="1">
    <source>
        <dbReference type="ARBA" id="ARBA00007754"/>
    </source>
</evidence>
<dbReference type="PANTHER" id="PTHR40079:SF4">
    <property type="entry name" value="GH26 DOMAIN-CONTAINING PROTEIN-RELATED"/>
    <property type="match status" value="1"/>
</dbReference>
<dbReference type="GO" id="GO:0016985">
    <property type="term" value="F:mannan endo-1,4-beta-mannosidase activity"/>
    <property type="evidence" value="ECO:0007669"/>
    <property type="project" value="InterPro"/>
</dbReference>
<dbReference type="PROSITE" id="PS51764">
    <property type="entry name" value="GH26"/>
    <property type="match status" value="1"/>
</dbReference>
<keyword evidence="2 6" id="KW-0378">Hydrolase</keyword>
<comment type="caution">
    <text evidence="6">The sequence shown here is derived from an EMBL/GenBank/DDBJ whole genome shotgun (WGS) entry which is preliminary data.</text>
</comment>
<dbReference type="AlphaFoldDB" id="A0A835ZP96"/>
<feature type="compositionally biased region" description="Low complexity" evidence="4">
    <location>
        <begin position="56"/>
        <end position="76"/>
    </location>
</feature>
<dbReference type="PANTHER" id="PTHR40079">
    <property type="entry name" value="MANNAN ENDO-1,4-BETA-MANNOSIDASE E-RELATED"/>
    <property type="match status" value="1"/>
</dbReference>
<feature type="compositionally biased region" description="Acidic residues" evidence="4">
    <location>
        <begin position="415"/>
        <end position="426"/>
    </location>
</feature>
<dbReference type="EMBL" id="JAFCMP010000008">
    <property type="protein sequence ID" value="KAG5192258.1"/>
    <property type="molecule type" value="Genomic_DNA"/>
</dbReference>
<dbReference type="Pfam" id="PF02156">
    <property type="entry name" value="Glyco_hydro_26"/>
    <property type="match status" value="1"/>
</dbReference>
<protein>
    <submittedName>
        <fullName evidence="6">Glycoside hydrolase superfamily</fullName>
    </submittedName>
</protein>
<feature type="domain" description="GH26" evidence="5">
    <location>
        <begin position="40"/>
        <end position="367"/>
    </location>
</feature>
<keyword evidence="7" id="KW-1185">Reference proteome</keyword>
<sequence>MELEQSRLLAEQRRMAADTDPEQEVAGAGGRQLIAVDQKDSPVGGLTSVSSWSETPNSGFTGSSSSSYSNISPSTESLKKARRKTTIGLLSGPQKTMKQREKSYKVKFDAVMMYLPIQDLQWRYVANQLNDKKSVQLVIEFFDSGSGNLKKIASGAYDKYLIKFGRDAKKDGRRIYVRPLHEFNGDWYPWGVYYPGNNIKDFRNAYKRIISVLKSTRANLKFQMSFAAKNATKKKVPFKDFFVGNEYVDQASHRLKFKSLCVTSYNQCGATYPKNRPLKKILKTFYSSVTKFTKRPLCIAEISSTGICKGKPYWLKQSWRSLAYDFNRVTTVNWFFENKKSLHRDWDLNSKADVKAWVQGYHAFAKATGHKSRALLDSPDATANNDDDEDPFAAIMGEHDDDEALEDPFAAIMGGEEEEDDAEEEAAVALLSPAKGLLP</sequence>
<accession>A0A835ZP96</accession>
<dbReference type="Gene3D" id="3.20.20.80">
    <property type="entry name" value="Glycosidases"/>
    <property type="match status" value="1"/>
</dbReference>
<dbReference type="InterPro" id="IPR000805">
    <property type="entry name" value="Glyco_hydro_26"/>
</dbReference>